<gene>
    <name evidence="2" type="ORF">DYB26_009288</name>
</gene>
<dbReference type="AlphaFoldDB" id="A0A418EC14"/>
<dbReference type="VEuPathDB" id="FungiDB:H257_11995"/>
<proteinExistence type="predicted"/>
<evidence type="ECO:0000256" key="1">
    <source>
        <dbReference type="SAM" id="MobiDB-lite"/>
    </source>
</evidence>
<dbReference type="EMBL" id="QUTF01015182">
    <property type="protein sequence ID" value="RHZ10253.1"/>
    <property type="molecule type" value="Genomic_DNA"/>
</dbReference>
<comment type="caution">
    <text evidence="2">The sequence shown here is derived from an EMBL/GenBank/DDBJ whole genome shotgun (WGS) entry which is preliminary data.</text>
</comment>
<organism evidence="2 3">
    <name type="scientific">Aphanomyces astaci</name>
    <name type="common">Crayfish plague agent</name>
    <dbReference type="NCBI Taxonomy" id="112090"/>
    <lineage>
        <taxon>Eukaryota</taxon>
        <taxon>Sar</taxon>
        <taxon>Stramenopiles</taxon>
        <taxon>Oomycota</taxon>
        <taxon>Saprolegniomycetes</taxon>
        <taxon>Saprolegniales</taxon>
        <taxon>Verrucalvaceae</taxon>
        <taxon>Aphanomyces</taxon>
    </lineage>
</organism>
<name>A0A418EC14_APHAT</name>
<evidence type="ECO:0000313" key="2">
    <source>
        <dbReference type="EMBL" id="RHZ10253.1"/>
    </source>
</evidence>
<accession>A0A418EC14</accession>
<evidence type="ECO:0000313" key="3">
    <source>
        <dbReference type="Proteomes" id="UP000286510"/>
    </source>
</evidence>
<dbReference type="Proteomes" id="UP000286510">
    <property type="component" value="Unassembled WGS sequence"/>
</dbReference>
<feature type="region of interest" description="Disordered" evidence="1">
    <location>
        <begin position="84"/>
        <end position="107"/>
    </location>
</feature>
<sequence length="107" mass="11673">MKLLMHEFMVSQQTISRTWTHGRDFATSTGCAKVSSRKKGRCGAPPKYATTDVRTIITSTPSVLSVHIQVNVVVDRRSEDVAVEATSGQEVESQDESTETLVVTSTS</sequence>
<reference evidence="2 3" key="1">
    <citation type="submission" date="2018-08" db="EMBL/GenBank/DDBJ databases">
        <title>Aphanomyces genome sequencing and annotation.</title>
        <authorList>
            <person name="Minardi D."/>
            <person name="Oidtmann B."/>
            <person name="Van Der Giezen M."/>
            <person name="Studholme D.J."/>
        </authorList>
    </citation>
    <scope>NUCLEOTIDE SEQUENCE [LARGE SCALE GENOMIC DNA]</scope>
    <source>
        <strain evidence="2 3">FDL457</strain>
    </source>
</reference>
<protein>
    <submittedName>
        <fullName evidence="2">Uncharacterized protein</fullName>
    </submittedName>
</protein>